<feature type="domain" description="Chitin-binding type-4" evidence="2">
    <location>
        <begin position="25"/>
        <end position="214"/>
    </location>
</feature>
<accession>A0ABD0JR30</accession>
<dbReference type="AlphaFoldDB" id="A0ABD0JR30"/>
<evidence type="ECO:0000256" key="1">
    <source>
        <dbReference type="SAM" id="SignalP"/>
    </source>
</evidence>
<proteinExistence type="predicted"/>
<reference evidence="3 4" key="1">
    <citation type="journal article" date="2023" name="Sci. Data">
        <title>Genome assembly of the Korean intertidal mud-creeper Batillaria attramentaria.</title>
        <authorList>
            <person name="Patra A.K."/>
            <person name="Ho P.T."/>
            <person name="Jun S."/>
            <person name="Lee S.J."/>
            <person name="Kim Y."/>
            <person name="Won Y.J."/>
        </authorList>
    </citation>
    <scope>NUCLEOTIDE SEQUENCE [LARGE SCALE GENOMIC DNA]</scope>
    <source>
        <strain evidence="3">Wonlab-2016</strain>
    </source>
</reference>
<organism evidence="3 4">
    <name type="scientific">Batillaria attramentaria</name>
    <dbReference type="NCBI Taxonomy" id="370345"/>
    <lineage>
        <taxon>Eukaryota</taxon>
        <taxon>Metazoa</taxon>
        <taxon>Spiralia</taxon>
        <taxon>Lophotrochozoa</taxon>
        <taxon>Mollusca</taxon>
        <taxon>Gastropoda</taxon>
        <taxon>Caenogastropoda</taxon>
        <taxon>Sorbeoconcha</taxon>
        <taxon>Cerithioidea</taxon>
        <taxon>Batillariidae</taxon>
        <taxon>Batillaria</taxon>
    </lineage>
</organism>
<dbReference type="Pfam" id="PF03067">
    <property type="entry name" value="LPMO_10"/>
    <property type="match status" value="1"/>
</dbReference>
<evidence type="ECO:0000313" key="3">
    <source>
        <dbReference type="EMBL" id="KAK7476987.1"/>
    </source>
</evidence>
<name>A0ABD0JR30_9CAEN</name>
<keyword evidence="4" id="KW-1185">Reference proteome</keyword>
<gene>
    <name evidence="3" type="ORF">BaRGS_00031763</name>
</gene>
<dbReference type="EMBL" id="JACVVK020000360">
    <property type="protein sequence ID" value="KAK7476987.1"/>
    <property type="molecule type" value="Genomic_DNA"/>
</dbReference>
<sequence>MADFLRHLLVTVVVMLMMFGRTSGHGRLVEPPSRSSMWRFGFKTPVNDDDNGLNCGGSGVQYSRNQGKCGVCGDPWNEPVPRENEAGGRYGNGIITRTYTPGQVMDVRVDITANHKGWFEFRLCPHNDPSTPITQQCLDQYLLQMADGSGTRYQLGGQTGYVDLKLKLPAGLTCSQCVLQWKYHGGNNWGFDRDTGRSCLGCGDQEEFYGCSDIAISGSSAPNTSYPTITTSPAHPSTGPLPGTCRAVGPWQGNTDLDRYCEAIGPWQGVPDLDSYCRSVCPGSGCPLQYCSCPKPATCSNPATAPPPTSTTTTTPIPGTCRAINAWRGSPELDLYCQSICPGPGCPGQYCACGTRTVVPATRPTTSPAPSTRPPTTTTTTTTTIKAASVQPTGSCRAIGAWRGSSDLDLYCNNGNTDLDQYCSLLCARGDCPAQLCSCSAPVTTAGPSLITTTPRTTTAIPLPTATSAPPATTRAALRCYGINSWQGNPSLDKWCDNNCAIGICPTQTCACSGPSSPVTAALTTATPATKPTFSSFSTVALRQCRAVGAWAGQAVLDQWCTETCAQFRCDPQYCSCTTCHAVGSWAGVPQLDEYCDNKCRTGFCPSDVERVLRADANPSAFT</sequence>
<evidence type="ECO:0000259" key="2">
    <source>
        <dbReference type="Pfam" id="PF03067"/>
    </source>
</evidence>
<dbReference type="InterPro" id="IPR004302">
    <property type="entry name" value="Cellulose/chitin-bd_N"/>
</dbReference>
<feature type="signal peptide" evidence="1">
    <location>
        <begin position="1"/>
        <end position="24"/>
    </location>
</feature>
<protein>
    <recommendedName>
        <fullName evidence="2">Chitin-binding type-4 domain-containing protein</fullName>
    </recommendedName>
</protein>
<evidence type="ECO:0000313" key="4">
    <source>
        <dbReference type="Proteomes" id="UP001519460"/>
    </source>
</evidence>
<feature type="chain" id="PRO_5044896699" description="Chitin-binding type-4 domain-containing protein" evidence="1">
    <location>
        <begin position="25"/>
        <end position="623"/>
    </location>
</feature>
<comment type="caution">
    <text evidence="3">The sequence shown here is derived from an EMBL/GenBank/DDBJ whole genome shotgun (WGS) entry which is preliminary data.</text>
</comment>
<dbReference type="Proteomes" id="UP001519460">
    <property type="component" value="Unassembled WGS sequence"/>
</dbReference>
<feature type="non-terminal residue" evidence="3">
    <location>
        <position position="623"/>
    </location>
</feature>
<keyword evidence="1" id="KW-0732">Signal</keyword>